<evidence type="ECO:0000313" key="1">
    <source>
        <dbReference type="EMBL" id="MBY76649.1"/>
    </source>
</evidence>
<name>A0A2S2QFW3_9HEMI</name>
<organism evidence="1">
    <name type="scientific">Sipha flava</name>
    <name type="common">yellow sugarcane aphid</name>
    <dbReference type="NCBI Taxonomy" id="143950"/>
    <lineage>
        <taxon>Eukaryota</taxon>
        <taxon>Metazoa</taxon>
        <taxon>Ecdysozoa</taxon>
        <taxon>Arthropoda</taxon>
        <taxon>Hexapoda</taxon>
        <taxon>Insecta</taxon>
        <taxon>Pterygota</taxon>
        <taxon>Neoptera</taxon>
        <taxon>Paraneoptera</taxon>
        <taxon>Hemiptera</taxon>
        <taxon>Sternorrhyncha</taxon>
        <taxon>Aphidomorpha</taxon>
        <taxon>Aphidoidea</taxon>
        <taxon>Aphididae</taxon>
        <taxon>Sipha</taxon>
    </lineage>
</organism>
<sequence length="128" mass="15080">MSGTRHEHVRRARLGVFRDAAENVCPVDARTRSRFSARPKNIFKRRRSYRPPGRDLVAEPTLESFPTTISPEVATRFFTNRFFPPATRVQHADEIVFTPRRDFTYREDREIPGTVDAYTRENKSFYTR</sequence>
<dbReference type="AlphaFoldDB" id="A0A2S2QFW3"/>
<dbReference type="EMBL" id="GGMS01007446">
    <property type="protein sequence ID" value="MBY76649.1"/>
    <property type="molecule type" value="Transcribed_RNA"/>
</dbReference>
<protein>
    <submittedName>
        <fullName evidence="1">Uncharacterized protein</fullName>
    </submittedName>
</protein>
<accession>A0A2S2QFW3</accession>
<proteinExistence type="predicted"/>
<gene>
    <name evidence="1" type="ORF">g.386</name>
</gene>
<reference evidence="1" key="1">
    <citation type="submission" date="2018-04" db="EMBL/GenBank/DDBJ databases">
        <title>Transcriptome assembly of Sipha flava.</title>
        <authorList>
            <person name="Scully E.D."/>
            <person name="Geib S.M."/>
            <person name="Palmer N.A."/>
            <person name="Koch K."/>
            <person name="Bradshaw J."/>
            <person name="Heng-Moss T."/>
            <person name="Sarath G."/>
        </authorList>
    </citation>
    <scope>NUCLEOTIDE SEQUENCE</scope>
</reference>